<dbReference type="NCBIfam" id="TIGR00033">
    <property type="entry name" value="aroC"/>
    <property type="match status" value="1"/>
</dbReference>
<evidence type="ECO:0000256" key="12">
    <source>
        <dbReference type="RuleBase" id="RU000605"/>
    </source>
</evidence>
<dbReference type="PIRSF" id="PIRSF001456">
    <property type="entry name" value="Chorismate_synth"/>
    <property type="match status" value="1"/>
</dbReference>
<keyword evidence="5 11" id="KW-0285">Flavoprotein</keyword>
<evidence type="ECO:0000256" key="2">
    <source>
        <dbReference type="ARBA" id="ARBA00008014"/>
    </source>
</evidence>
<keyword evidence="4 11" id="KW-0028">Amino-acid biosynthesis</keyword>
<name>A0A162EGY8_9BACI</name>
<dbReference type="PROSITE" id="PS00787">
    <property type="entry name" value="CHORISMATE_SYNTHASE_1"/>
    <property type="match status" value="1"/>
</dbReference>
<dbReference type="UniPathway" id="UPA00053">
    <property type="reaction ID" value="UER00090"/>
</dbReference>
<dbReference type="GO" id="GO:0004107">
    <property type="term" value="F:chorismate synthase activity"/>
    <property type="evidence" value="ECO:0007669"/>
    <property type="project" value="UniProtKB-UniRule"/>
</dbReference>
<evidence type="ECO:0000256" key="7">
    <source>
        <dbReference type="ARBA" id="ARBA00022827"/>
    </source>
</evidence>
<protein>
    <recommendedName>
        <fullName evidence="3 11">Chorismate synthase</fullName>
        <shortName evidence="11">CS</shortName>
        <ecNumber evidence="3 11">4.2.3.5</ecNumber>
    </recommendedName>
    <alternativeName>
        <fullName evidence="11">5-enolpyruvylshikimate-3-phosphate phospholyase</fullName>
    </alternativeName>
</protein>
<dbReference type="PROSITE" id="PS00789">
    <property type="entry name" value="CHORISMATE_SYNTHASE_3"/>
    <property type="match status" value="1"/>
</dbReference>
<evidence type="ECO:0000313" key="14">
    <source>
        <dbReference type="Proteomes" id="UP000075806"/>
    </source>
</evidence>
<dbReference type="EC" id="4.2.3.5" evidence="3 11"/>
<evidence type="ECO:0000256" key="6">
    <source>
        <dbReference type="ARBA" id="ARBA00022643"/>
    </source>
</evidence>
<dbReference type="PANTHER" id="PTHR21085">
    <property type="entry name" value="CHORISMATE SYNTHASE"/>
    <property type="match status" value="1"/>
</dbReference>
<dbReference type="Proteomes" id="UP000075806">
    <property type="component" value="Unassembled WGS sequence"/>
</dbReference>
<feature type="binding site" evidence="11">
    <location>
        <position position="298"/>
    </location>
    <ligand>
        <name>FMN</name>
        <dbReference type="ChEBI" id="CHEBI:58210"/>
    </ligand>
</feature>
<accession>A0A162EGY8</accession>
<organism evidence="13 14">
    <name type="scientific">Alkalihalobacillus trypoxylicola</name>
    <dbReference type="NCBI Taxonomy" id="519424"/>
    <lineage>
        <taxon>Bacteria</taxon>
        <taxon>Bacillati</taxon>
        <taxon>Bacillota</taxon>
        <taxon>Bacilli</taxon>
        <taxon>Bacillales</taxon>
        <taxon>Bacillaceae</taxon>
        <taxon>Alkalihalobacillus</taxon>
    </lineage>
</organism>
<dbReference type="InterPro" id="IPR000453">
    <property type="entry name" value="Chorismate_synth"/>
</dbReference>
<dbReference type="InterPro" id="IPR020541">
    <property type="entry name" value="Chorismate_synthase_CS"/>
</dbReference>
<dbReference type="GO" id="GO:0009073">
    <property type="term" value="P:aromatic amino acid family biosynthetic process"/>
    <property type="evidence" value="ECO:0007669"/>
    <property type="project" value="UniProtKB-KW"/>
</dbReference>
<dbReference type="CDD" id="cd07304">
    <property type="entry name" value="Chorismate_synthase"/>
    <property type="match status" value="1"/>
</dbReference>
<dbReference type="GO" id="GO:0008652">
    <property type="term" value="P:amino acid biosynthetic process"/>
    <property type="evidence" value="ECO:0007669"/>
    <property type="project" value="UniProtKB-KW"/>
</dbReference>
<keyword evidence="7 11" id="KW-0274">FAD</keyword>
<dbReference type="Pfam" id="PF01264">
    <property type="entry name" value="Chorismate_synt"/>
    <property type="match status" value="1"/>
</dbReference>
<proteinExistence type="inferred from homology"/>
<feature type="binding site" evidence="11">
    <location>
        <position position="39"/>
    </location>
    <ligand>
        <name>NADP(+)</name>
        <dbReference type="ChEBI" id="CHEBI:58349"/>
    </ligand>
</feature>
<feature type="binding site" evidence="11">
    <location>
        <begin position="253"/>
        <end position="254"/>
    </location>
    <ligand>
        <name>FMN</name>
        <dbReference type="ChEBI" id="CHEBI:58210"/>
    </ligand>
</feature>
<dbReference type="PROSITE" id="PS00788">
    <property type="entry name" value="CHORISMATE_SYNTHASE_2"/>
    <property type="match status" value="1"/>
</dbReference>
<evidence type="ECO:0000256" key="9">
    <source>
        <dbReference type="ARBA" id="ARBA00023141"/>
    </source>
</evidence>
<comment type="cofactor">
    <cofactor evidence="11 12">
        <name>FMNH2</name>
        <dbReference type="ChEBI" id="CHEBI:57618"/>
    </cofactor>
    <text evidence="11 12">Reduced FMN (FMNH(2)).</text>
</comment>
<evidence type="ECO:0000313" key="13">
    <source>
        <dbReference type="EMBL" id="KYG32861.1"/>
    </source>
</evidence>
<dbReference type="STRING" id="519424.AZF04_18030"/>
<dbReference type="GO" id="GO:0005829">
    <property type="term" value="C:cytosol"/>
    <property type="evidence" value="ECO:0007669"/>
    <property type="project" value="TreeGrafter"/>
</dbReference>
<sequence length="390" mass="42221">MRYLTAGESHGPQLTTIIEGIPAQLELLAEDVNTELKRRQGGYGRGRRMQIEKDQVQITSGVRHGKTTGAPIALVVENKDWTHWTKVMGAEPLPEGAEKEVKRKISRPRPGHADLNGAIKYGHRDMRNVLERSSARETTVRVAAGAVAKKILSTFGMKVGGHVLEIGGVKAQHTQYQSIEDLQERSEASPVRCLDEEASTAMMNKIDEAKQAGDSIGGIVEVVVTGAPIGLGSHVQYDRKLDAKLAAAIMSINAFKGVEIGIGFEAASKPGSEVHDEITWNEEKGYSRKTNHLGGFEGGMTNGMPIVVRGVMKPIPTLYKPLQSIDIESKEPFAASIERSDSCAVPAASVVAEAVVAWEVAKALLETFGSDQVDVIKDNIEKHNDAARKF</sequence>
<dbReference type="FunFam" id="3.60.150.10:FF:000002">
    <property type="entry name" value="Chorismate synthase"/>
    <property type="match status" value="1"/>
</dbReference>
<dbReference type="HAMAP" id="MF_00300">
    <property type="entry name" value="Chorismate_synth"/>
    <property type="match status" value="1"/>
</dbReference>
<dbReference type="SUPFAM" id="SSF103263">
    <property type="entry name" value="Chorismate synthase, AroC"/>
    <property type="match status" value="1"/>
</dbReference>
<dbReference type="Gene3D" id="3.60.150.10">
    <property type="entry name" value="Chorismate synthase AroC"/>
    <property type="match status" value="1"/>
</dbReference>
<evidence type="ECO:0000256" key="8">
    <source>
        <dbReference type="ARBA" id="ARBA00022857"/>
    </source>
</evidence>
<feature type="binding site" evidence="11">
    <location>
        <begin position="313"/>
        <end position="317"/>
    </location>
    <ligand>
        <name>FMN</name>
        <dbReference type="ChEBI" id="CHEBI:58210"/>
    </ligand>
</feature>
<dbReference type="PANTHER" id="PTHR21085:SF0">
    <property type="entry name" value="CHORISMATE SYNTHASE"/>
    <property type="match status" value="1"/>
</dbReference>
<comment type="similarity">
    <text evidence="2 11 12">Belongs to the chorismate synthase family.</text>
</comment>
<feature type="binding site" evidence="11">
    <location>
        <begin position="132"/>
        <end position="134"/>
    </location>
    <ligand>
        <name>FMN</name>
        <dbReference type="ChEBI" id="CHEBI:58210"/>
    </ligand>
</feature>
<evidence type="ECO:0000256" key="5">
    <source>
        <dbReference type="ARBA" id="ARBA00022630"/>
    </source>
</evidence>
<evidence type="ECO:0000256" key="1">
    <source>
        <dbReference type="ARBA" id="ARBA00005044"/>
    </source>
</evidence>
<comment type="function">
    <text evidence="11">Catalyzes the anti-1,4-elimination of the C-3 phosphate and the C-6 proR hydrogen from 5-enolpyruvylshikimate-3-phosphate (EPSP) to yield chorismate, which is the branch point compound that serves as the starting substrate for the three terminal pathways of aromatic amino acid biosynthesis. This reaction introduces a second double bond into the aromatic ring system.</text>
</comment>
<evidence type="ECO:0000256" key="3">
    <source>
        <dbReference type="ARBA" id="ARBA00013036"/>
    </source>
</evidence>
<comment type="catalytic activity">
    <reaction evidence="11 12">
        <text>5-O-(1-carboxyvinyl)-3-phosphoshikimate = chorismate + phosphate</text>
        <dbReference type="Rhea" id="RHEA:21020"/>
        <dbReference type="ChEBI" id="CHEBI:29748"/>
        <dbReference type="ChEBI" id="CHEBI:43474"/>
        <dbReference type="ChEBI" id="CHEBI:57701"/>
        <dbReference type="EC" id="4.2.3.5"/>
    </reaction>
</comment>
<keyword evidence="8 11" id="KW-0521">NADP</keyword>
<keyword evidence="6 11" id="KW-0288">FMN</keyword>
<dbReference type="GO" id="GO:0009423">
    <property type="term" value="P:chorismate biosynthetic process"/>
    <property type="evidence" value="ECO:0007669"/>
    <property type="project" value="UniProtKB-UniRule"/>
</dbReference>
<evidence type="ECO:0000256" key="11">
    <source>
        <dbReference type="HAMAP-Rule" id="MF_00300"/>
    </source>
</evidence>
<feature type="binding site" evidence="11">
    <location>
        <position position="45"/>
    </location>
    <ligand>
        <name>NADP(+)</name>
        <dbReference type="ChEBI" id="CHEBI:58349"/>
    </ligand>
</feature>
<dbReference type="NCBIfam" id="NF003793">
    <property type="entry name" value="PRK05382.1"/>
    <property type="match status" value="1"/>
</dbReference>
<reference evidence="13" key="1">
    <citation type="submission" date="2016-02" db="EMBL/GenBank/DDBJ databases">
        <title>Genome sequence of Bacillus trypoxylicola KCTC 13244(T).</title>
        <authorList>
            <person name="Jeong H."/>
            <person name="Park S.-H."/>
            <person name="Choi S.-K."/>
        </authorList>
    </citation>
    <scope>NUCLEOTIDE SEQUENCE [LARGE SCALE GENOMIC DNA]</scope>
    <source>
        <strain evidence="13">KCTC 13244</strain>
    </source>
</reference>
<dbReference type="OrthoDB" id="9771806at2"/>
<evidence type="ECO:0000256" key="10">
    <source>
        <dbReference type="ARBA" id="ARBA00023239"/>
    </source>
</evidence>
<evidence type="ECO:0000256" key="4">
    <source>
        <dbReference type="ARBA" id="ARBA00022605"/>
    </source>
</evidence>
<comment type="subunit">
    <text evidence="11">Homotetramer.</text>
</comment>
<dbReference type="RefSeq" id="WP_061948101.1">
    <property type="nucleotide sequence ID" value="NZ_LTAO01000011.1"/>
</dbReference>
<dbReference type="AlphaFoldDB" id="A0A162EGY8"/>
<dbReference type="GO" id="GO:0010181">
    <property type="term" value="F:FMN binding"/>
    <property type="evidence" value="ECO:0007669"/>
    <property type="project" value="TreeGrafter"/>
</dbReference>
<dbReference type="EMBL" id="LTAO01000011">
    <property type="protein sequence ID" value="KYG32861.1"/>
    <property type="molecule type" value="Genomic_DNA"/>
</dbReference>
<comment type="caution">
    <text evidence="13">The sequence shown here is derived from an EMBL/GenBank/DDBJ whole genome shotgun (WGS) entry which is preliminary data.</text>
</comment>
<keyword evidence="14" id="KW-1185">Reference proteome</keyword>
<keyword evidence="10 11" id="KW-0456">Lyase</keyword>
<feature type="binding site" evidence="11">
    <location>
        <position position="339"/>
    </location>
    <ligand>
        <name>FMN</name>
        <dbReference type="ChEBI" id="CHEBI:58210"/>
    </ligand>
</feature>
<keyword evidence="9 11" id="KW-0057">Aromatic amino acid biosynthesis</keyword>
<gene>
    <name evidence="11" type="primary">aroC</name>
    <name evidence="13" type="ORF">AZF04_18030</name>
</gene>
<dbReference type="InterPro" id="IPR035904">
    <property type="entry name" value="Chorismate_synth_AroC_sf"/>
</dbReference>
<comment type="pathway">
    <text evidence="1 11 12">Metabolic intermediate biosynthesis; chorismate biosynthesis; chorismate from D-erythrose 4-phosphate and phosphoenolpyruvate: step 7/7.</text>
</comment>